<name>A0ABT6FP18_9FLAO</name>
<dbReference type="NCBIfam" id="TIGR04057">
    <property type="entry name" value="SusC_RagA_signa"/>
    <property type="match status" value="1"/>
</dbReference>
<evidence type="ECO:0000256" key="4">
    <source>
        <dbReference type="ARBA" id="ARBA00022692"/>
    </source>
</evidence>
<keyword evidence="5 7" id="KW-0472">Membrane</keyword>
<dbReference type="InterPro" id="IPR008969">
    <property type="entry name" value="CarboxyPept-like_regulatory"/>
</dbReference>
<comment type="subcellular location">
    <subcellularLocation>
        <location evidence="1 7">Cell outer membrane</location>
        <topology evidence="1 7">Multi-pass membrane protein</topology>
    </subcellularLocation>
</comment>
<evidence type="ECO:0000256" key="2">
    <source>
        <dbReference type="ARBA" id="ARBA00022448"/>
    </source>
</evidence>
<dbReference type="InterPro" id="IPR037066">
    <property type="entry name" value="Plug_dom_sf"/>
</dbReference>
<evidence type="ECO:0000256" key="7">
    <source>
        <dbReference type="PROSITE-ProRule" id="PRU01360"/>
    </source>
</evidence>
<evidence type="ECO:0000256" key="5">
    <source>
        <dbReference type="ARBA" id="ARBA00023136"/>
    </source>
</evidence>
<dbReference type="Pfam" id="PF13715">
    <property type="entry name" value="CarbopepD_reg_2"/>
    <property type="match status" value="1"/>
</dbReference>
<evidence type="ECO:0000256" key="1">
    <source>
        <dbReference type="ARBA" id="ARBA00004571"/>
    </source>
</evidence>
<keyword evidence="8" id="KW-0732">Signal</keyword>
<feature type="signal peptide" evidence="8">
    <location>
        <begin position="1"/>
        <end position="18"/>
    </location>
</feature>
<dbReference type="Gene3D" id="2.170.130.10">
    <property type="entry name" value="TonB-dependent receptor, plug domain"/>
    <property type="match status" value="1"/>
</dbReference>
<evidence type="ECO:0000313" key="11">
    <source>
        <dbReference type="Proteomes" id="UP001153642"/>
    </source>
</evidence>
<dbReference type="InterPro" id="IPR023997">
    <property type="entry name" value="TonB-dep_OMP_SusC/RagA_CS"/>
</dbReference>
<dbReference type="Gene3D" id="2.60.40.1120">
    <property type="entry name" value="Carboxypeptidase-like, regulatory domain"/>
    <property type="match status" value="1"/>
</dbReference>
<comment type="caution">
    <text evidence="10">The sequence shown here is derived from an EMBL/GenBank/DDBJ whole genome shotgun (WGS) entry which is preliminary data.</text>
</comment>
<dbReference type="Pfam" id="PF07715">
    <property type="entry name" value="Plug"/>
    <property type="match status" value="1"/>
</dbReference>
<feature type="domain" description="TonB-dependent receptor plug" evidence="9">
    <location>
        <begin position="111"/>
        <end position="216"/>
    </location>
</feature>
<accession>A0ABT6FP18</accession>
<dbReference type="NCBIfam" id="TIGR04056">
    <property type="entry name" value="OMP_RagA_SusC"/>
    <property type="match status" value="1"/>
</dbReference>
<keyword evidence="4 7" id="KW-0812">Transmembrane</keyword>
<dbReference type="RefSeq" id="WP_277898730.1">
    <property type="nucleotide sequence ID" value="NZ_JAPMUA010000001.1"/>
</dbReference>
<organism evidence="10 11">
    <name type="scientific">Galbibacter pacificus</name>
    <dbReference type="NCBI Taxonomy" id="2996052"/>
    <lineage>
        <taxon>Bacteria</taxon>
        <taxon>Pseudomonadati</taxon>
        <taxon>Bacteroidota</taxon>
        <taxon>Flavobacteriia</taxon>
        <taxon>Flavobacteriales</taxon>
        <taxon>Flavobacteriaceae</taxon>
        <taxon>Galbibacter</taxon>
    </lineage>
</organism>
<keyword evidence="11" id="KW-1185">Reference proteome</keyword>
<dbReference type="Proteomes" id="UP001153642">
    <property type="component" value="Unassembled WGS sequence"/>
</dbReference>
<protein>
    <submittedName>
        <fullName evidence="10">TonB-dependent receptor</fullName>
    </submittedName>
</protein>
<dbReference type="Gene3D" id="2.40.170.20">
    <property type="entry name" value="TonB-dependent receptor, beta-barrel domain"/>
    <property type="match status" value="1"/>
</dbReference>
<evidence type="ECO:0000313" key="10">
    <source>
        <dbReference type="EMBL" id="MDG3584998.1"/>
    </source>
</evidence>
<sequence length="995" mass="110949">MKNHLLTFLLFCCITAFGQQTITGVITDDQDMPLPGASVLIKGTTTGTQTDFDGNYSIEANTGDILVFSYVGMDTQEIVIENSTEINISLTVSTNELDEVVVIGYGTQKSKDLTSAITTVKSEEIEKTPAAQPMQALQGKVAGLQIVNNGTPGQSPTVRIRGVGSYATDESGPLYVVDGGFYDNIDFLNPSDIKSISVLKDASAAAIYGVRAANGVVLIETKSGSINQKPQLTYDGYTGYQIAQNVVKMANTEQFVQYVNETGLAADMQFVDNAMQRYGRSRVNPNIPNVNTDWYDEIIRPATITNHNIGLSGGGESATYALGVNYFEQEGLLNMKNEYERLNLRSKIDFKVNDWLKVGGNTVFSNAVRYNPEASAWRQAYYAVPTLPVYDELNTEASPIPYANAKDLGYRNGQNPFPTMEFAENRDKIRNILANFYAEISIIPNKLTFKTAYNHSFETVEARNLRFPYTIGQGVQRVNSEITKENRTNSNQIWDNTLTYDNSFGKHNITLLAGTSFRDESYEMLKAKGIDFPYANGEQAYYIDQAQTIDVDGVGDDGKREYGLSYFGRIAYNFDSRYLLYGTFRADGTNKYQEKWGYFPTVGAGWVISEESFFPENDVLNFLKLRGSWGKLGNDNVASSEGALTSTVVTTDFGDVMYSGLQASNDFTALRWELTEEINAGLSARLFNNNLSLEADYFRRDTKNAVIPVSRLLIAGETRENVGEIRNEGVEVSLNWSKQVSDDFSYGIGGNLSTLKNKILSLGGQEYLNFGSSDFQRRSIVGETLFAFYGLEVDGVYQNDAEIQADPIAIDNGLVPGDFKFKDRNGDGIINGDDRTVLGSFIPTYSYGFNFNLNYKNFDFSLSALGQGGNKILNRKRGEYRYTPDTNVDRDFFVNRWHGEGTSNSYPSSGGLRKPWNYQLNTFYVEDGDFFRIQNITLGYTIKKEKIPQTRIYFTAEKPLTIFKYNGFNPEVPDGFDNQTYPVPAIYTLGVNIKI</sequence>
<dbReference type="SUPFAM" id="SSF56935">
    <property type="entry name" value="Porins"/>
    <property type="match status" value="1"/>
</dbReference>
<keyword evidence="2 7" id="KW-0813">Transport</keyword>
<evidence type="ECO:0000256" key="8">
    <source>
        <dbReference type="SAM" id="SignalP"/>
    </source>
</evidence>
<evidence type="ECO:0000259" key="9">
    <source>
        <dbReference type="Pfam" id="PF07715"/>
    </source>
</evidence>
<dbReference type="EMBL" id="JAPMUA010000001">
    <property type="protein sequence ID" value="MDG3584998.1"/>
    <property type="molecule type" value="Genomic_DNA"/>
</dbReference>
<dbReference type="InterPro" id="IPR023996">
    <property type="entry name" value="TonB-dep_OMP_SusC/RagA"/>
</dbReference>
<feature type="chain" id="PRO_5046508348" evidence="8">
    <location>
        <begin position="19"/>
        <end position="995"/>
    </location>
</feature>
<evidence type="ECO:0000256" key="3">
    <source>
        <dbReference type="ARBA" id="ARBA00022452"/>
    </source>
</evidence>
<dbReference type="PROSITE" id="PS52016">
    <property type="entry name" value="TONB_DEPENDENT_REC_3"/>
    <property type="match status" value="1"/>
</dbReference>
<comment type="similarity">
    <text evidence="7">Belongs to the TonB-dependent receptor family.</text>
</comment>
<dbReference type="InterPro" id="IPR036942">
    <property type="entry name" value="Beta-barrel_TonB_sf"/>
</dbReference>
<evidence type="ECO:0000256" key="6">
    <source>
        <dbReference type="ARBA" id="ARBA00023237"/>
    </source>
</evidence>
<dbReference type="InterPro" id="IPR012910">
    <property type="entry name" value="Plug_dom"/>
</dbReference>
<keyword evidence="3 7" id="KW-1134">Transmembrane beta strand</keyword>
<proteinExistence type="inferred from homology"/>
<keyword evidence="6 7" id="KW-0998">Cell outer membrane</keyword>
<gene>
    <name evidence="10" type="ORF">OSR52_03885</name>
</gene>
<dbReference type="SUPFAM" id="SSF49464">
    <property type="entry name" value="Carboxypeptidase regulatory domain-like"/>
    <property type="match status" value="1"/>
</dbReference>
<keyword evidence="10" id="KW-0675">Receptor</keyword>
<dbReference type="InterPro" id="IPR039426">
    <property type="entry name" value="TonB-dep_rcpt-like"/>
</dbReference>
<reference evidence="10" key="1">
    <citation type="submission" date="2022-11" db="EMBL/GenBank/DDBJ databases">
        <title>High-quality draft genome sequence of Galbibacter sp. strain CMA-7.</title>
        <authorList>
            <person name="Wei L."/>
            <person name="Dong C."/>
            <person name="Shao Z."/>
        </authorList>
    </citation>
    <scope>NUCLEOTIDE SEQUENCE</scope>
    <source>
        <strain evidence="10">CMA-7</strain>
    </source>
</reference>